<organism evidence="1 2">
    <name type="scientific">Leptospira neocaledonica</name>
    <dbReference type="NCBI Taxonomy" id="2023192"/>
    <lineage>
        <taxon>Bacteria</taxon>
        <taxon>Pseudomonadati</taxon>
        <taxon>Spirochaetota</taxon>
        <taxon>Spirochaetia</taxon>
        <taxon>Leptospirales</taxon>
        <taxon>Leptospiraceae</taxon>
        <taxon>Leptospira</taxon>
    </lineage>
</organism>
<dbReference type="AlphaFoldDB" id="A0A2M9ZZ32"/>
<protein>
    <submittedName>
        <fullName evidence="1">Uncharacterized protein</fullName>
    </submittedName>
</protein>
<dbReference type="Proteomes" id="UP000231843">
    <property type="component" value="Unassembled WGS sequence"/>
</dbReference>
<gene>
    <name evidence="1" type="ORF">CH365_07035</name>
</gene>
<proteinExistence type="predicted"/>
<comment type="caution">
    <text evidence="1">The sequence shown here is derived from an EMBL/GenBank/DDBJ whole genome shotgun (WGS) entry which is preliminary data.</text>
</comment>
<name>A0A2M9ZZ32_9LEPT</name>
<keyword evidence="2" id="KW-1185">Reference proteome</keyword>
<evidence type="ECO:0000313" key="2">
    <source>
        <dbReference type="Proteomes" id="UP000231843"/>
    </source>
</evidence>
<accession>A0A2M9ZZ32</accession>
<sequence length="62" mass="7015">MRTKKKWAILPRCGSRAATCSRIRAHPGFARTKALRIAIALLPRVLKLLSEDEIGFDFSFTK</sequence>
<dbReference type="EMBL" id="NPEA01000004">
    <property type="protein sequence ID" value="PJZ77344.1"/>
    <property type="molecule type" value="Genomic_DNA"/>
</dbReference>
<evidence type="ECO:0000313" key="1">
    <source>
        <dbReference type="EMBL" id="PJZ77344.1"/>
    </source>
</evidence>
<reference evidence="1 2" key="1">
    <citation type="submission" date="2017-07" db="EMBL/GenBank/DDBJ databases">
        <title>Leptospira spp. isolated from tropical soils.</title>
        <authorList>
            <person name="Thibeaux R."/>
            <person name="Iraola G."/>
            <person name="Ferres I."/>
            <person name="Bierque E."/>
            <person name="Girault D."/>
            <person name="Soupe-Gilbert M.-E."/>
            <person name="Picardeau M."/>
            <person name="Goarant C."/>
        </authorList>
    </citation>
    <scope>NUCLEOTIDE SEQUENCE [LARGE SCALE GENOMIC DNA]</scope>
    <source>
        <strain evidence="1 2">ES4-C-A1</strain>
    </source>
</reference>